<dbReference type="GO" id="GO:0045814">
    <property type="term" value="P:negative regulation of gene expression, epigenetic"/>
    <property type="evidence" value="ECO:0007669"/>
    <property type="project" value="InterPro"/>
</dbReference>
<dbReference type="OrthoDB" id="5960959at2759"/>
<feature type="compositionally biased region" description="Low complexity" evidence="2">
    <location>
        <begin position="709"/>
        <end position="722"/>
    </location>
</feature>
<dbReference type="InterPro" id="IPR022188">
    <property type="entry name" value="TASOR_DUF3715"/>
</dbReference>
<dbReference type="InterPro" id="IPR056243">
    <property type="entry name" value="TASOR_ab_dom"/>
</dbReference>
<feature type="compositionally biased region" description="Polar residues" evidence="2">
    <location>
        <begin position="1542"/>
        <end position="1563"/>
    </location>
</feature>
<accession>A0A3Q1J401</accession>
<feature type="domain" description="TASOR PIN" evidence="5">
    <location>
        <begin position="2626"/>
        <end position="2760"/>
    </location>
</feature>
<feature type="compositionally biased region" description="Basic and acidic residues" evidence="2">
    <location>
        <begin position="1600"/>
        <end position="1619"/>
    </location>
</feature>
<dbReference type="Pfam" id="PF24630">
    <property type="entry name" value="PIN_TASOR"/>
    <property type="match status" value="1"/>
</dbReference>
<evidence type="ECO:0000259" key="3">
    <source>
        <dbReference type="Pfam" id="PF12509"/>
    </source>
</evidence>
<feature type="domain" description="TASOR alpha/beta" evidence="4">
    <location>
        <begin position="2531"/>
        <end position="2622"/>
    </location>
</feature>
<organism evidence="6 7">
    <name type="scientific">Anabas testudineus</name>
    <name type="common">Climbing perch</name>
    <name type="synonym">Anthias testudineus</name>
    <dbReference type="NCBI Taxonomy" id="64144"/>
    <lineage>
        <taxon>Eukaryota</taxon>
        <taxon>Metazoa</taxon>
        <taxon>Chordata</taxon>
        <taxon>Craniata</taxon>
        <taxon>Vertebrata</taxon>
        <taxon>Euteleostomi</taxon>
        <taxon>Actinopterygii</taxon>
        <taxon>Neopterygii</taxon>
        <taxon>Teleostei</taxon>
        <taxon>Neoteleostei</taxon>
        <taxon>Acanthomorphata</taxon>
        <taxon>Anabantaria</taxon>
        <taxon>Anabantiformes</taxon>
        <taxon>Anabantoidei</taxon>
        <taxon>Anabantidae</taxon>
        <taxon>Anabas</taxon>
    </lineage>
</organism>
<keyword evidence="7" id="KW-1185">Reference proteome</keyword>
<dbReference type="Pfam" id="PF23314">
    <property type="entry name" value="TASOR_alpha-beta"/>
    <property type="match status" value="1"/>
</dbReference>
<feature type="region of interest" description="Disordered" evidence="2">
    <location>
        <begin position="1377"/>
        <end position="1398"/>
    </location>
</feature>
<dbReference type="PANTHER" id="PTHR16207:SF10">
    <property type="entry name" value="PROTEIN TASOR 2"/>
    <property type="match status" value="1"/>
</dbReference>
<dbReference type="InParanoid" id="A0A3Q1J401"/>
<reference evidence="6" key="2">
    <citation type="submission" date="2025-08" db="UniProtKB">
        <authorList>
            <consortium name="Ensembl"/>
        </authorList>
    </citation>
    <scope>IDENTIFICATION</scope>
</reference>
<dbReference type="PANTHER" id="PTHR16207">
    <property type="entry name" value="SET DOMAIN-CONTAINING PROTEIN"/>
    <property type="match status" value="1"/>
</dbReference>
<feature type="compositionally biased region" description="Polar residues" evidence="2">
    <location>
        <begin position="678"/>
        <end position="688"/>
    </location>
</feature>
<evidence type="ECO:0000313" key="7">
    <source>
        <dbReference type="Proteomes" id="UP000265040"/>
    </source>
</evidence>
<feature type="compositionally biased region" description="Basic and acidic residues" evidence="2">
    <location>
        <begin position="1564"/>
        <end position="1592"/>
    </location>
</feature>
<comment type="similarity">
    <text evidence="1">Belongs to the TASOR family.</text>
</comment>
<feature type="compositionally biased region" description="Basic residues" evidence="2">
    <location>
        <begin position="658"/>
        <end position="675"/>
    </location>
</feature>
<feature type="compositionally biased region" description="Basic and acidic residues" evidence="2">
    <location>
        <begin position="1525"/>
        <end position="1541"/>
    </location>
</feature>
<feature type="compositionally biased region" description="Basic and acidic residues" evidence="2">
    <location>
        <begin position="900"/>
        <end position="911"/>
    </location>
</feature>
<evidence type="ECO:0000259" key="4">
    <source>
        <dbReference type="Pfam" id="PF23314"/>
    </source>
</evidence>
<reference evidence="6" key="1">
    <citation type="submission" date="2021-04" db="EMBL/GenBank/DDBJ databases">
        <authorList>
            <consortium name="Wellcome Sanger Institute Data Sharing"/>
        </authorList>
    </citation>
    <scope>NUCLEOTIDE SEQUENCE [LARGE SCALE GENOMIC DNA]</scope>
</reference>
<reference evidence="6" key="3">
    <citation type="submission" date="2025-09" db="UniProtKB">
        <authorList>
            <consortium name="Ensembl"/>
        </authorList>
    </citation>
    <scope>IDENTIFICATION</scope>
</reference>
<feature type="compositionally biased region" description="Basic and acidic residues" evidence="2">
    <location>
        <begin position="2431"/>
        <end position="2444"/>
    </location>
</feature>
<feature type="domain" description="TASOR pseudo-PARP" evidence="3">
    <location>
        <begin position="70"/>
        <end position="203"/>
    </location>
</feature>
<evidence type="ECO:0000256" key="1">
    <source>
        <dbReference type="ARBA" id="ARBA00008058"/>
    </source>
</evidence>
<feature type="compositionally biased region" description="Polar residues" evidence="2">
    <location>
        <begin position="2194"/>
        <end position="2204"/>
    </location>
</feature>
<feature type="region of interest" description="Disordered" evidence="2">
    <location>
        <begin position="2194"/>
        <end position="2221"/>
    </location>
</feature>
<proteinExistence type="inferred from homology"/>
<sequence>MHGHTWETKLCVLIPVSETSDVFKNCILSTLQSAYLYEESQQSFTYKSALLIKNPDLEEKYNAFRAKRREIGYTEEELKETYGFLLFDDLTKAHTLRETGVLSGNSTCTTLGDPSKGVYISVYSDCLDLNRWYNGKSGYIAIIRLTKGRVKKVSENYTQNYTAPTGGFDCHVSEQLPSVSANTSSFLAFERTQYYMYELLDDGSNETSLSPSAACPFAIVSFSYSDTKWMTCIYFLICDNFISVCHYVPWRGRLQIGTQFYNVELRSTAKALITGKLPPVVKVEKAIPMLHLRQLLPRTLFETCFFEEGALPISLNDGGFLILLHSSHFLTYDDTGSNTTKVLQGLFVFPESRLIHRDTKFGERNASMSSEILRVLPVLSYAECEVEKEPIDPSEELCEMMVQHMQSYAALINPGLALSPSRDVSIFPDQYDVPYAHRHLYSSPEWTDKAWQSVRSYISKPLSFQLPVSKASQLLAAGQEERREDLDDDVYICLSSPEEIPSNSVSMESEGVLPVQKSPVNVETSVDSCVTSHEAHIDLSAVPQHVPHDWQIEYATKDNKKSDLTLLIKRNPVARNLLNLPPSDDVPAELIVSITSAKRTVSDESLGAINTASAMKHNDFELSDFSAAKLQTGGVNSVNDENVKIINGDCTDVTNITKTKRRKRRKHSRRQKKVSKAVTETPSLQTVNIPVEDTISKSQNDDLAKESSDLSQLSNSSNNNWGKLRRRKRKFGKLSSKTKKVRSAILAAVSEPRQQNLESSMSVEFEVCSMRKKTLRWDLKPLVSECGRILVPHGSVDFADQIKSLKDKLTKQSTNDEQYPEKILVVNAHDTSVNACDIVPMDQKSITAPETVEDKTEATKKPMDGVNYSQDIVFSDVNPEHCLLRQSDDNYESLPLNPKSSEHSSKNRGEETPSSEVVNEKHTDNLSPAKCATKSEFLLSKLKSVLLRGKRKAGVVVSGGITTDTAQDTEPFLKKGKVDSDTEELKFNNETAIVQNSVKEVSEMLSLDPIFAYALGLTPIEKPEKIQKTKGQDTQLRKDSKETQEQPILDKQPQNIQRSPSIYPRRDNSVRKTVKEKMNSACSSAEALNLLADLALNATNDQVPQQPDPALERKPETSFKKCDITKDVTSAEQVSVLHTLLRQPAARPIQPLESTSSSHPVEGTELIDLISKEHAYSLPPSSSLLLGLPGTPFQVSPISGSTRLLHHHQEFYGNGIQTLHPFVCQEDRGEHNHRTPEYLKKPVVHRQKFKYSRTFVNKDGTIQVTRQWKENYDFTLDSTFTSDSKDRTIIRALHGPWDFSIKDTSEELRLIVHMWIGLFYSRSTARFFHVDSNFTYPCSEENNLLETEMTSDPAHKKDISSLAQGVGILDLSLRNSNVDTDSSTSQVNRKKLPVSSKKKDASETVNTLMSLMGLHEASTFQVGYNVTITLKITYYLVYLMFLSCYSNGLSGSNKRIVKSTDSISQVNDARSRSENEKNPLQRAGCLEYTNAPSIKGYGSFIPPQEEIESVSTGPEKVQTASVIDHSLHVSTKEKTDGKDGTENSGGTEINLIQNHARNSSKSVTNKDMESNKELGEVDHTKKHEEIELKDGENSELLENPCKEDLEPPKVIHSDDDSTNKESSIACNGSFLENEEQISSEKTQAFSDKDVDCCTVTEGTVNKDEDHFGTEHGLDEKDGCISSVEAGSNLSDEPLPMICDSPDSIEKDCITDYPCHDLHLRKLVQNGSSLTVEHTISEETHQTPSEIELVCCEPVRENNLEGDVCFADNAGYEKEALPTSDESTCSVHGSCISASVPQTKDSVEPESQNLEMANNRFGLHSDQETKSIEGDEKDDAEIQKELFHDLHHSTQSEAITTYVAEEALTKEKDQNQSGIVIPFIGVDISGEDIEQTLISPPQGKVEELVQGQSIIPFISEPTNLGLPTGGCSTSNMYSGKTKLESDNRCPTPTIDEKPYQYISDPSISTCTNITQECLGRNSTSVKDEIPLEKKHCNESVNSKPNPHHDFHPDLDLRTQRVLQSIDKFLSKSMKTDKSYQLDTADMKQTFVVTPNPGIKHIPTCLTPSHAVFKGKQISIKKSEVVLASTSQELQAKSSDLISPFKSKLEEVLGVKLQLKRSDSSVPQHYFEKSEKDRYKTSQPGLSHEHISYSERPVMAVKPSKSDESQEDYICKDGQIENALKSKQTKAPVVTYTTPSSMEKTGTVKGNSDELNDDMLESSSSESSWSSSLSEWKLNCEKAKSAHFDPSRHYQENEFNHRAALSQSVQSLEPVKASSRFLDENQSYLTHSLVRKIGKTAKEKEDCSDASASFVDYKCNNTMEPETSLKCTVYNTRHQKCFPFLEHVSKRCLQDDLTQASMEQEHLIFYEQIKQLLKRSKRGPTYQQDAYDKLRSSYTSSLTVDFSSLEEQDDSLDYLLDAPSLIGQKIKVDMGDRKDSVDAREERKTLDPQGIGNQMEHAGVSDMAEECARLYEAMMNDVCAVKKVPRRSKFFRMGRVNQTTEPHNNFDFCDQMKREMDESFHSNLNSVVKKSSKTKYRFYILVTSGDAFFEKTKLEAQGHTAIESSEFFPPEDSSSLLIVLRNEDIAEHICEVPHLLELKKSPGVQFAGIDEPDDVVNLTHQELFTRGGFIMFNRAALESLSLCNMKKCSEILQELSRTGRWRWMLHYRDSRRLKEKARLSAEAKQKTHFLNWCQDTGILEVLPYHDCDQMSKDQPDYLTCLVHLQVQNISARYPVFITDTTTDCAFGRNGILTMTVDTIIVNVYLMTFFVF</sequence>
<feature type="region of interest" description="Disordered" evidence="2">
    <location>
        <begin position="2122"/>
        <end position="2141"/>
    </location>
</feature>
<feature type="region of interest" description="Disordered" evidence="2">
    <location>
        <begin position="890"/>
        <end position="926"/>
    </location>
</feature>
<dbReference type="InterPro" id="IPR046432">
    <property type="entry name" value="TASOR"/>
</dbReference>
<dbReference type="InterPro" id="IPR056242">
    <property type="entry name" value="PIN_TASOR"/>
</dbReference>
<evidence type="ECO:0000259" key="5">
    <source>
        <dbReference type="Pfam" id="PF24630"/>
    </source>
</evidence>
<feature type="region of interest" description="Disordered" evidence="2">
    <location>
        <begin position="2431"/>
        <end position="2452"/>
    </location>
</feature>
<feature type="region of interest" description="Disordered" evidence="2">
    <location>
        <begin position="658"/>
        <end position="729"/>
    </location>
</feature>
<evidence type="ECO:0000313" key="6">
    <source>
        <dbReference type="Ensembl" id="ENSATEP00000024943.2"/>
    </source>
</evidence>
<protein>
    <submittedName>
        <fullName evidence="6">Uncharacterized protein</fullName>
    </submittedName>
</protein>
<feature type="region of interest" description="Disordered" evidence="2">
    <location>
        <begin position="1507"/>
        <end position="1622"/>
    </location>
</feature>
<feature type="compositionally biased region" description="Basic and acidic residues" evidence="2">
    <location>
        <begin position="2124"/>
        <end position="2134"/>
    </location>
</feature>
<dbReference type="Ensembl" id="ENSATET00000025347.2">
    <property type="protein sequence ID" value="ENSATEP00000024943.2"/>
    <property type="gene ID" value="ENSATEG00000017254.2"/>
</dbReference>
<dbReference type="Proteomes" id="UP000265040">
    <property type="component" value="Chromosome 6"/>
</dbReference>
<dbReference type="GO" id="GO:0005654">
    <property type="term" value="C:nucleoplasm"/>
    <property type="evidence" value="ECO:0007669"/>
    <property type="project" value="TreeGrafter"/>
</dbReference>
<dbReference type="GeneTree" id="ENSGT00530000063735"/>
<feature type="compositionally biased region" description="Basic and acidic residues" evidence="2">
    <location>
        <begin position="699"/>
        <end position="708"/>
    </location>
</feature>
<dbReference type="STRING" id="64144.ENSATEP00000024943"/>
<name>A0A3Q1J401_ANATE</name>
<feature type="compositionally biased region" description="Polar residues" evidence="2">
    <location>
        <begin position="1377"/>
        <end position="1387"/>
    </location>
</feature>
<feature type="compositionally biased region" description="Basic and acidic residues" evidence="2">
    <location>
        <begin position="1024"/>
        <end position="1044"/>
    </location>
</feature>
<evidence type="ECO:0000256" key="2">
    <source>
        <dbReference type="SAM" id="MobiDB-lite"/>
    </source>
</evidence>
<dbReference type="Pfam" id="PF12509">
    <property type="entry name" value="DUF3715"/>
    <property type="match status" value="1"/>
</dbReference>
<feature type="region of interest" description="Disordered" evidence="2">
    <location>
        <begin position="1024"/>
        <end position="1068"/>
    </location>
</feature>